<feature type="region of interest" description="Disordered" evidence="1">
    <location>
        <begin position="416"/>
        <end position="438"/>
    </location>
</feature>
<accession>A0AAJ0HYH8</accession>
<reference evidence="2 3" key="1">
    <citation type="journal article" date="2023" name="Mol. Phylogenet. Evol.">
        <title>Genome-scale phylogeny and comparative genomics of the fungal order Sordariales.</title>
        <authorList>
            <person name="Hensen N."/>
            <person name="Bonometti L."/>
            <person name="Westerberg I."/>
            <person name="Brannstrom I.O."/>
            <person name="Guillou S."/>
            <person name="Cros-Aarteil S."/>
            <person name="Calhoun S."/>
            <person name="Haridas S."/>
            <person name="Kuo A."/>
            <person name="Mondo S."/>
            <person name="Pangilinan J."/>
            <person name="Riley R."/>
            <person name="LaButti K."/>
            <person name="Andreopoulos B."/>
            <person name="Lipzen A."/>
            <person name="Chen C."/>
            <person name="Yan M."/>
            <person name="Daum C."/>
            <person name="Ng V."/>
            <person name="Clum A."/>
            <person name="Steindorff A."/>
            <person name="Ohm R.A."/>
            <person name="Martin F."/>
            <person name="Silar P."/>
            <person name="Natvig D.O."/>
            <person name="Lalanne C."/>
            <person name="Gautier V."/>
            <person name="Ament-Velasquez S.L."/>
            <person name="Kruys A."/>
            <person name="Hutchinson M.I."/>
            <person name="Powell A.J."/>
            <person name="Barry K."/>
            <person name="Miller A.N."/>
            <person name="Grigoriev I.V."/>
            <person name="Debuchy R."/>
            <person name="Gladieux P."/>
            <person name="Hiltunen Thoren M."/>
            <person name="Johannesson H."/>
        </authorList>
    </citation>
    <scope>NUCLEOTIDE SEQUENCE [LARGE SCALE GENOMIC DNA]</scope>
    <source>
        <strain evidence="2 3">FGSC 10403</strain>
    </source>
</reference>
<dbReference type="GeneID" id="87876959"/>
<evidence type="ECO:0000256" key="1">
    <source>
        <dbReference type="SAM" id="MobiDB-lite"/>
    </source>
</evidence>
<sequence>MEPTNPPARPQRIIRNAAHFHQLEAEARAAALSGANAGYCGDFPDNDDDAQGVLIDEMLEAMANTAGVVDNDSSDVKAIRDLPRDKQEMMAWRALFKVRDTQQGLHNPDILTARFPDFTSRWKAVLALVRSSKAGATQFFAVHYLDRYTANPIMELDTKISNNNTNRNKDYNHELKAARDHGQIVAKFDDRAEIRDASGTLLKTLMKPRKRVLSEFLPPELAQSPAAKVKRSRGSRRGMGASATPVGVSSFANGGQATESHAASSLHAIQEVKMYEPLQTNSGSVPLDDNHLNREQSNADNFDLNSSQSDEVPTHAIQSNADFPHAELLDDELFSGDQSNTDLSYADLDNANLDSSEHGRTDYSGANLTNTSLADTILNNTGSNSPGLHPSIATLDNIDQYHMPHQPQLTSLEHEHNHGNATYGSNQAGPGRAAVNPSGRMVQNAAGANWWVEDKSSNE</sequence>
<name>A0AAJ0HYH8_9PEZI</name>
<feature type="region of interest" description="Disordered" evidence="1">
    <location>
        <begin position="223"/>
        <end position="255"/>
    </location>
</feature>
<protein>
    <submittedName>
        <fullName evidence="2">Uncharacterized protein</fullName>
    </submittedName>
</protein>
<organism evidence="2 3">
    <name type="scientific">Neurospora hispaniola</name>
    <dbReference type="NCBI Taxonomy" id="588809"/>
    <lineage>
        <taxon>Eukaryota</taxon>
        <taxon>Fungi</taxon>
        <taxon>Dikarya</taxon>
        <taxon>Ascomycota</taxon>
        <taxon>Pezizomycotina</taxon>
        <taxon>Sordariomycetes</taxon>
        <taxon>Sordariomycetidae</taxon>
        <taxon>Sordariales</taxon>
        <taxon>Sordariaceae</taxon>
        <taxon>Neurospora</taxon>
    </lineage>
</organism>
<dbReference type="AlphaFoldDB" id="A0AAJ0HYH8"/>
<feature type="compositionally biased region" description="Polar residues" evidence="1">
    <location>
        <begin position="419"/>
        <end position="428"/>
    </location>
</feature>
<feature type="compositionally biased region" description="Polar residues" evidence="1">
    <location>
        <begin position="295"/>
        <end position="309"/>
    </location>
</feature>
<proteinExistence type="predicted"/>
<dbReference type="SUPFAM" id="SSF141571">
    <property type="entry name" value="Pentapeptide repeat-like"/>
    <property type="match status" value="1"/>
</dbReference>
<comment type="caution">
    <text evidence="2">The sequence shown here is derived from an EMBL/GenBank/DDBJ whole genome shotgun (WGS) entry which is preliminary data.</text>
</comment>
<dbReference type="RefSeq" id="XP_062687924.1">
    <property type="nucleotide sequence ID" value="XM_062839337.1"/>
</dbReference>
<gene>
    <name evidence="2" type="ORF">B0T23DRAFT_408835</name>
</gene>
<keyword evidence="3" id="KW-1185">Reference proteome</keyword>
<evidence type="ECO:0000313" key="3">
    <source>
        <dbReference type="Proteomes" id="UP001285908"/>
    </source>
</evidence>
<dbReference type="Proteomes" id="UP001285908">
    <property type="component" value="Unassembled WGS sequence"/>
</dbReference>
<evidence type="ECO:0000313" key="2">
    <source>
        <dbReference type="EMBL" id="KAK3484870.1"/>
    </source>
</evidence>
<dbReference type="Gene3D" id="2.160.20.80">
    <property type="entry name" value="E3 ubiquitin-protein ligase SopA"/>
    <property type="match status" value="1"/>
</dbReference>
<dbReference type="EMBL" id="JAULSX010000013">
    <property type="protein sequence ID" value="KAK3484870.1"/>
    <property type="molecule type" value="Genomic_DNA"/>
</dbReference>
<feature type="region of interest" description="Disordered" evidence="1">
    <location>
        <begin position="279"/>
        <end position="309"/>
    </location>
</feature>